<dbReference type="Pfam" id="PF08908">
    <property type="entry name" value="MesX"/>
    <property type="match status" value="1"/>
</dbReference>
<dbReference type="PIRSF" id="PIRSF034367">
    <property type="entry name" value="DUF1852"/>
    <property type="match status" value="1"/>
</dbReference>
<keyword evidence="2" id="KW-1185">Reference proteome</keyword>
<evidence type="ECO:0008006" key="3">
    <source>
        <dbReference type="Google" id="ProtNLM"/>
    </source>
</evidence>
<reference evidence="1" key="1">
    <citation type="submission" date="2013-04" db="EMBL/GenBank/DDBJ databases">
        <title>The genome sequencing project of 58 acetic acid bacteria.</title>
        <authorList>
            <person name="Okamoto-Kainuma A."/>
            <person name="Ishikawa M."/>
            <person name="Umino S."/>
            <person name="Koizumi Y."/>
            <person name="Shiwa Y."/>
            <person name="Yoshikawa H."/>
            <person name="Matsutani M."/>
            <person name="Matsushita K."/>
        </authorList>
    </citation>
    <scope>NUCLEOTIDE SEQUENCE</scope>
    <source>
        <strain evidence="1">NRIC 0535</strain>
    </source>
</reference>
<dbReference type="InterPro" id="IPR015004">
    <property type="entry name" value="MesX"/>
</dbReference>
<evidence type="ECO:0000313" key="1">
    <source>
        <dbReference type="EMBL" id="GBQ91433.1"/>
    </source>
</evidence>
<dbReference type="EMBL" id="BAPV01000043">
    <property type="protein sequence ID" value="GBQ91433.1"/>
    <property type="molecule type" value="Genomic_DNA"/>
</dbReference>
<sequence>MSRDFSFTIKTLRFDEDYAPTSGTRLTTNFANLARGEARQSNLRAALSMIDRRFNDLACWDNPEGHRYAVELDIVSIELDIVGAGESFPAIELLKTTINDRTTARRLEGIVGNNFSSYVRDYDFSVLLPEHNRGRDGFSVPDDFGVLHGQIFQAFIASDTYRNHFSKRPVICLSVSENKIYTRTANQHPVLGVEYTPNETSLTESYFGKMGMQVRYFMPSGCVAPLAFYFFGDLLNDYTPLELISTISTMETFQRIYRPEIYNANSAAAGRYKPSLRQSDYSNTRVVYDREERTRLAVEQGQFAAEHFIAPHQDLLKRWSTRNAA</sequence>
<gene>
    <name evidence="1" type="ORF">AA0535_2294</name>
</gene>
<protein>
    <recommendedName>
        <fullName evidence="3">DUF1852 domain-containing protein</fullName>
    </recommendedName>
</protein>
<comment type="caution">
    <text evidence="1">The sequence shown here is derived from an EMBL/GenBank/DDBJ whole genome shotgun (WGS) entry which is preliminary data.</text>
</comment>
<accession>A0ABQ0Q4S1</accession>
<dbReference type="RefSeq" id="WP_264816486.1">
    <property type="nucleotide sequence ID" value="NZ_BAPV01000043.1"/>
</dbReference>
<proteinExistence type="predicted"/>
<evidence type="ECO:0000313" key="2">
    <source>
        <dbReference type="Proteomes" id="UP001062776"/>
    </source>
</evidence>
<dbReference type="Proteomes" id="UP001062776">
    <property type="component" value="Unassembled WGS sequence"/>
</dbReference>
<organism evidence="1 2">
    <name type="scientific">Asaia krungthepensis NRIC 0535</name>
    <dbReference type="NCBI Taxonomy" id="1307925"/>
    <lineage>
        <taxon>Bacteria</taxon>
        <taxon>Pseudomonadati</taxon>
        <taxon>Pseudomonadota</taxon>
        <taxon>Alphaproteobacteria</taxon>
        <taxon>Acetobacterales</taxon>
        <taxon>Acetobacteraceae</taxon>
        <taxon>Asaia</taxon>
    </lineage>
</organism>
<name>A0ABQ0Q4S1_9PROT</name>